<dbReference type="RefSeq" id="WP_163171803.1">
    <property type="nucleotide sequence ID" value="NZ_CP044463.1"/>
</dbReference>
<feature type="chain" id="PRO_5042197440" evidence="1">
    <location>
        <begin position="30"/>
        <end position="345"/>
    </location>
</feature>
<dbReference type="Pfam" id="PF00561">
    <property type="entry name" value="Abhydrolase_1"/>
    <property type="match status" value="1"/>
</dbReference>
<dbReference type="PRINTS" id="PR00111">
    <property type="entry name" value="ABHYDROLASE"/>
</dbReference>
<reference evidence="3 4" key="1">
    <citation type="submission" date="2019-09" db="EMBL/GenBank/DDBJ databases">
        <title>Non-baumannii Acinetobacter spp. carrying blaNDM-1 isolated in China.</title>
        <authorList>
            <person name="Cui C."/>
            <person name="Chen C."/>
            <person name="Sun J."/>
            <person name="Liu Y."/>
        </authorList>
    </citation>
    <scope>NUCLEOTIDE SEQUENCE [LARGE SCALE GENOMIC DNA]</scope>
    <source>
        <strain evidence="3 4">HZE23-1</strain>
    </source>
</reference>
<sequence length="345" mass="38660">MIRKLIKRSKLLCAMTLILAPSFSTLSQAQVSFPTRAQPSNNILSQYLVQERLQAGLKSKTLKVGHISWSYNEGGNVNKPSILLIHGLAGTKDDWNRVARFLTPYYHVIVPDLPNNGDTRTPADFDFSVPNVTSQLRIFLEALDVDENLHVAGHSLGGSIATVYASQYPFDTQSLFLLNSAGIYKNANTRYTRDPYALKNLIVSKPGDLEDVSHKLMQHPPALSDQLKHAQEKLLISRSEQTSKAIDQIVMLSRIYTPETFARLTRTVEAPTLILWGKQDRIINVEVAKELHSLFKRAETPVILNNVGHIPILEAEKQVAQYYLPFLAKTQTLKNPLADKLIPLN</sequence>
<feature type="signal peptide" evidence="1">
    <location>
        <begin position="1"/>
        <end position="29"/>
    </location>
</feature>
<organism evidence="3 4">
    <name type="scientific">Acinetobacter schindleri</name>
    <dbReference type="NCBI Taxonomy" id="108981"/>
    <lineage>
        <taxon>Bacteria</taxon>
        <taxon>Pseudomonadati</taxon>
        <taxon>Pseudomonadota</taxon>
        <taxon>Gammaproteobacteria</taxon>
        <taxon>Moraxellales</taxon>
        <taxon>Moraxellaceae</taxon>
        <taxon>Acinetobacter</taxon>
    </lineage>
</organism>
<keyword evidence="1" id="KW-0732">Signal</keyword>
<evidence type="ECO:0000313" key="3">
    <source>
        <dbReference type="EMBL" id="QIC67857.1"/>
    </source>
</evidence>
<dbReference type="Proteomes" id="UP000503505">
    <property type="component" value="Chromosome"/>
</dbReference>
<gene>
    <name evidence="3" type="ORF">FSC10_11015</name>
</gene>
<name>A0AAE7BXD7_9GAMM</name>
<dbReference type="PANTHER" id="PTHR43798">
    <property type="entry name" value="MONOACYLGLYCEROL LIPASE"/>
    <property type="match status" value="1"/>
</dbReference>
<dbReference type="InterPro" id="IPR000073">
    <property type="entry name" value="AB_hydrolase_1"/>
</dbReference>
<evidence type="ECO:0000259" key="2">
    <source>
        <dbReference type="Pfam" id="PF00561"/>
    </source>
</evidence>
<keyword evidence="3" id="KW-0378">Hydrolase</keyword>
<dbReference type="EMBL" id="CP044463">
    <property type="protein sequence ID" value="QIC67857.1"/>
    <property type="molecule type" value="Genomic_DNA"/>
</dbReference>
<proteinExistence type="predicted"/>
<accession>A0AAE7BXD7</accession>
<dbReference type="SUPFAM" id="SSF53474">
    <property type="entry name" value="alpha/beta-Hydrolases"/>
    <property type="match status" value="1"/>
</dbReference>
<dbReference type="InterPro" id="IPR029058">
    <property type="entry name" value="AB_hydrolase_fold"/>
</dbReference>
<dbReference type="PANTHER" id="PTHR43798:SF5">
    <property type="entry name" value="MONOACYLGLYCEROL LIPASE ABHD6"/>
    <property type="match status" value="1"/>
</dbReference>
<protein>
    <submittedName>
        <fullName evidence="3">Alpha/beta hydrolase</fullName>
    </submittedName>
</protein>
<evidence type="ECO:0000256" key="1">
    <source>
        <dbReference type="SAM" id="SignalP"/>
    </source>
</evidence>
<dbReference type="GO" id="GO:0047372">
    <property type="term" value="F:monoacylglycerol lipase activity"/>
    <property type="evidence" value="ECO:0007669"/>
    <property type="project" value="TreeGrafter"/>
</dbReference>
<dbReference type="GO" id="GO:0046464">
    <property type="term" value="P:acylglycerol catabolic process"/>
    <property type="evidence" value="ECO:0007669"/>
    <property type="project" value="TreeGrafter"/>
</dbReference>
<dbReference type="InterPro" id="IPR050266">
    <property type="entry name" value="AB_hydrolase_sf"/>
</dbReference>
<dbReference type="AlphaFoldDB" id="A0AAE7BXD7"/>
<evidence type="ECO:0000313" key="4">
    <source>
        <dbReference type="Proteomes" id="UP000503505"/>
    </source>
</evidence>
<feature type="domain" description="AB hydrolase-1" evidence="2">
    <location>
        <begin position="80"/>
        <end position="315"/>
    </location>
</feature>
<dbReference type="GO" id="GO:0016020">
    <property type="term" value="C:membrane"/>
    <property type="evidence" value="ECO:0007669"/>
    <property type="project" value="TreeGrafter"/>
</dbReference>
<dbReference type="Gene3D" id="3.40.50.1820">
    <property type="entry name" value="alpha/beta hydrolase"/>
    <property type="match status" value="1"/>
</dbReference>